<gene>
    <name evidence="2" type="ORF">RZN69_16920</name>
</gene>
<accession>A0AAQ3L6B4</accession>
<keyword evidence="1" id="KW-0732">Signal</keyword>
<reference evidence="2 3" key="1">
    <citation type="submission" date="2023-10" db="EMBL/GenBank/DDBJ databases">
        <title>Rubellicoccus peritrichatus gen. nov., sp. nov., isolated from an algae of coral reef tank.</title>
        <authorList>
            <person name="Luo J."/>
        </authorList>
    </citation>
    <scope>NUCLEOTIDE SEQUENCE [LARGE SCALE GENOMIC DNA]</scope>
    <source>
        <strain evidence="2 3">CR14</strain>
    </source>
</reference>
<name>A0AAQ3L6B4_9BACT</name>
<dbReference type="AlphaFoldDB" id="A0AAQ3L6B4"/>
<keyword evidence="3" id="KW-1185">Reference proteome</keyword>
<feature type="signal peptide" evidence="1">
    <location>
        <begin position="1"/>
        <end position="22"/>
    </location>
</feature>
<dbReference type="Proteomes" id="UP001304300">
    <property type="component" value="Chromosome"/>
</dbReference>
<evidence type="ECO:0000313" key="3">
    <source>
        <dbReference type="Proteomes" id="UP001304300"/>
    </source>
</evidence>
<evidence type="ECO:0008006" key="4">
    <source>
        <dbReference type="Google" id="ProtNLM"/>
    </source>
</evidence>
<feature type="chain" id="PRO_5042851894" description="PEP-CTERM protein-sorting domain-containing protein" evidence="1">
    <location>
        <begin position="23"/>
        <end position="292"/>
    </location>
</feature>
<dbReference type="KEGG" id="puo:RZN69_16920"/>
<dbReference type="RefSeq" id="WP_317832483.1">
    <property type="nucleotide sequence ID" value="NZ_CP136920.1"/>
</dbReference>
<proteinExistence type="predicted"/>
<dbReference type="EMBL" id="CP136920">
    <property type="protein sequence ID" value="WOO40304.1"/>
    <property type="molecule type" value="Genomic_DNA"/>
</dbReference>
<evidence type="ECO:0000313" key="2">
    <source>
        <dbReference type="EMBL" id="WOO40304.1"/>
    </source>
</evidence>
<sequence length="292" mass="30930">MKFPNTYRLAAACLFLTTPSIAIGLSTKYFIDFDNASNVIGNPVALDNGASPRTSPSALLGGTSEVMAAGATPFATKSLSLIPQLQSGFTISQYEFDLVSAEVDSLSISFDLVLSNFVDDASGAFIPDNQRDYFSLLIDTPNVERIDFAATGTSGTGRILVHGGTQQIGTFAYDSIMSVSIDIDVAANSWGIDLIQDSLSIGSLASGTTFFEEFGAVTYSGMIESFRLALVDGGGDGDGSSPEAYLDNLQAVPEPSLWVSTIALLALAVAVKRRLRRGALSHDQYESSNMRL</sequence>
<evidence type="ECO:0000256" key="1">
    <source>
        <dbReference type="SAM" id="SignalP"/>
    </source>
</evidence>
<protein>
    <recommendedName>
        <fullName evidence="4">PEP-CTERM protein-sorting domain-containing protein</fullName>
    </recommendedName>
</protein>
<organism evidence="2 3">
    <name type="scientific">Rubellicoccus peritrichatus</name>
    <dbReference type="NCBI Taxonomy" id="3080537"/>
    <lineage>
        <taxon>Bacteria</taxon>
        <taxon>Pseudomonadati</taxon>
        <taxon>Verrucomicrobiota</taxon>
        <taxon>Opitutia</taxon>
        <taxon>Puniceicoccales</taxon>
        <taxon>Cerasicoccaceae</taxon>
        <taxon>Rubellicoccus</taxon>
    </lineage>
</organism>